<dbReference type="AlphaFoldDB" id="A0AA38PME1"/>
<dbReference type="Proteomes" id="UP001163850">
    <property type="component" value="Unassembled WGS sequence"/>
</dbReference>
<gene>
    <name evidence="2" type="ORF">F5890DRAFT_1560702</name>
</gene>
<evidence type="ECO:0000313" key="2">
    <source>
        <dbReference type="EMBL" id="KAJ3978259.1"/>
    </source>
</evidence>
<dbReference type="EMBL" id="MU803549">
    <property type="protein sequence ID" value="KAJ3978259.1"/>
    <property type="molecule type" value="Genomic_DNA"/>
</dbReference>
<organism evidence="2 3">
    <name type="scientific">Lentinula detonsa</name>
    <dbReference type="NCBI Taxonomy" id="2804962"/>
    <lineage>
        <taxon>Eukaryota</taxon>
        <taxon>Fungi</taxon>
        <taxon>Dikarya</taxon>
        <taxon>Basidiomycota</taxon>
        <taxon>Agaricomycotina</taxon>
        <taxon>Agaricomycetes</taxon>
        <taxon>Agaricomycetidae</taxon>
        <taxon>Agaricales</taxon>
        <taxon>Marasmiineae</taxon>
        <taxon>Omphalotaceae</taxon>
        <taxon>Lentinula</taxon>
    </lineage>
</organism>
<sequence>MTLPQLAGTPGSTGPAQKEGTGSGNETEERDAVLQQLFWLDRRKEEKKARKTAAAEKRVRDERAQQNARGELEPEPPVGPLVSNTRDSISGYQPDVRGEGPSNKRSHSNGPGFNLPEGVVSKKAKQPDSINVQVIEDSDSDNVGLREPCDNCHKKDLPCRPQRQGRPGSACEYCKRGKLRCTWLHPKRAPRAQAFAPDYSQLIAEHLNTIVAQNYHVTEYLTTIVAQNHHVTAQNDMIIQHLKTIGDSFNVQQPLSNPMNWWA</sequence>
<feature type="region of interest" description="Disordered" evidence="1">
    <location>
        <begin position="1"/>
        <end position="127"/>
    </location>
</feature>
<reference evidence="2" key="1">
    <citation type="submission" date="2022-08" db="EMBL/GenBank/DDBJ databases">
        <authorList>
            <consortium name="DOE Joint Genome Institute"/>
            <person name="Min B."/>
            <person name="Riley R."/>
            <person name="Sierra-Patev S."/>
            <person name="Naranjo-Ortiz M."/>
            <person name="Looney B."/>
            <person name="Konkel Z."/>
            <person name="Slot J.C."/>
            <person name="Sakamoto Y."/>
            <person name="Steenwyk J.L."/>
            <person name="Rokas A."/>
            <person name="Carro J."/>
            <person name="Camarero S."/>
            <person name="Ferreira P."/>
            <person name="Molpeceres G."/>
            <person name="Ruiz-Duenas F.J."/>
            <person name="Serrano A."/>
            <person name="Henrissat B."/>
            <person name="Drula E."/>
            <person name="Hughes K.W."/>
            <person name="Mata J.L."/>
            <person name="Ishikawa N.K."/>
            <person name="Vargas-Isla R."/>
            <person name="Ushijima S."/>
            <person name="Smith C.A."/>
            <person name="Ahrendt S."/>
            <person name="Andreopoulos W."/>
            <person name="He G."/>
            <person name="Labutti K."/>
            <person name="Lipzen A."/>
            <person name="Ng V."/>
            <person name="Sandor L."/>
            <person name="Barry K."/>
            <person name="Martinez A.T."/>
            <person name="Xiao Y."/>
            <person name="Gibbons J.G."/>
            <person name="Terashima K."/>
            <person name="Hibbett D.S."/>
            <person name="Grigoriev I.V."/>
        </authorList>
    </citation>
    <scope>NUCLEOTIDE SEQUENCE</scope>
    <source>
        <strain evidence="2">TFB7829</strain>
    </source>
</reference>
<proteinExistence type="predicted"/>
<name>A0AA38PME1_9AGAR</name>
<evidence type="ECO:0000256" key="1">
    <source>
        <dbReference type="SAM" id="MobiDB-lite"/>
    </source>
</evidence>
<evidence type="ECO:0000313" key="3">
    <source>
        <dbReference type="Proteomes" id="UP001163850"/>
    </source>
</evidence>
<feature type="compositionally biased region" description="Basic and acidic residues" evidence="1">
    <location>
        <begin position="40"/>
        <end position="64"/>
    </location>
</feature>
<evidence type="ECO:0008006" key="4">
    <source>
        <dbReference type="Google" id="ProtNLM"/>
    </source>
</evidence>
<protein>
    <recommendedName>
        <fullName evidence="4">Zn(2)-C6 fungal-type domain-containing protein</fullName>
    </recommendedName>
</protein>
<comment type="caution">
    <text evidence="2">The sequence shown here is derived from an EMBL/GenBank/DDBJ whole genome shotgun (WGS) entry which is preliminary data.</text>
</comment>
<accession>A0AA38PME1</accession>